<keyword evidence="1" id="KW-0812">Transmembrane</keyword>
<name>A0A2C9D2A0_9HYPH</name>
<evidence type="ECO:0000313" key="3">
    <source>
        <dbReference type="Proteomes" id="UP000223606"/>
    </source>
</evidence>
<dbReference type="EMBL" id="LT960614">
    <property type="protein sequence ID" value="SON54289.1"/>
    <property type="molecule type" value="Genomic_DNA"/>
</dbReference>
<protein>
    <submittedName>
        <fullName evidence="2">Uncharacterized protein</fullName>
    </submittedName>
</protein>
<keyword evidence="1" id="KW-1133">Transmembrane helix</keyword>
<keyword evidence="1" id="KW-0472">Membrane</keyword>
<reference evidence="3" key="1">
    <citation type="submission" date="2017-09" db="EMBL/GenBank/DDBJ databases">
        <title>Genome sequence of Nannocystis excedens DSM 71.</title>
        <authorList>
            <person name="Blom J."/>
        </authorList>
    </citation>
    <scope>NUCLEOTIDE SEQUENCE [LARGE SCALE GENOMIC DNA]</scope>
    <source>
        <strain evidence="3">type strain: E19</strain>
    </source>
</reference>
<evidence type="ECO:0000256" key="1">
    <source>
        <dbReference type="SAM" id="Phobius"/>
    </source>
</evidence>
<dbReference type="AlphaFoldDB" id="A0A2C9D2A0"/>
<feature type="transmembrane region" description="Helical" evidence="1">
    <location>
        <begin position="23"/>
        <end position="41"/>
    </location>
</feature>
<dbReference type="KEGG" id="hdi:HDIA_0748"/>
<gene>
    <name evidence="2" type="ORF">HDIA_0748</name>
</gene>
<feature type="transmembrane region" description="Helical" evidence="1">
    <location>
        <begin position="47"/>
        <end position="64"/>
    </location>
</feature>
<dbReference type="RefSeq" id="WP_099554481.1">
    <property type="nucleotide sequence ID" value="NZ_LT960614.1"/>
</dbReference>
<organism evidence="2 3">
    <name type="scientific">Hartmannibacter diazotrophicus</name>
    <dbReference type="NCBI Taxonomy" id="1482074"/>
    <lineage>
        <taxon>Bacteria</taxon>
        <taxon>Pseudomonadati</taxon>
        <taxon>Pseudomonadota</taxon>
        <taxon>Alphaproteobacteria</taxon>
        <taxon>Hyphomicrobiales</taxon>
        <taxon>Pleomorphomonadaceae</taxon>
        <taxon>Hartmannibacter</taxon>
    </lineage>
</organism>
<evidence type="ECO:0000313" key="2">
    <source>
        <dbReference type="EMBL" id="SON54289.1"/>
    </source>
</evidence>
<sequence length="74" mass="8444">MRFVGWIRARIVDDWKFVVTRSFSFWINAASAVASGMMWGFTPYGEYWWPVGVICSAAALGRLIKQERKADANP</sequence>
<dbReference type="Proteomes" id="UP000223606">
    <property type="component" value="Chromosome 1"/>
</dbReference>
<proteinExistence type="predicted"/>
<accession>A0A2C9D2A0</accession>
<keyword evidence="3" id="KW-1185">Reference proteome</keyword>